<evidence type="ECO:0000313" key="4">
    <source>
        <dbReference type="EMBL" id="QDU74668.1"/>
    </source>
</evidence>
<dbReference type="Gene3D" id="3.90.1750.20">
    <property type="entry name" value="Putative Large Serine Recombinase, Chain B, Domain 2"/>
    <property type="match status" value="1"/>
</dbReference>
<sequence length="652" mass="74119">MLAMVLSLALVIYTRFSSDLQSNKSCKDQEREVREALTRMGIDHSKAIVIYDEAESGTKVFRDDFKRLQAMMESGQIGILAVDDQSRLSRADNTFAFITDLVYMGGRFIATGEGIDTEQTGWELRVKVMELHNSTTIRELGRRVRRGQLGRILGQLSAGDYCYGYESYLLNPEKAAESRGPKPERGLRIKESEAKWVRKIFEWFNKGRSISWIAEELNRQNAPRGHRRRSNRWRPRHVRKILENEKYIIKWRWGTTRTIRNSQGKKKQIPVPEELQVVVERPELRIIEDDVWDAAQKGLADLKELYGKKPGQKHRGPKVHHTAIYPNGLLAGMVFCSKCGSRMWQQASGKRLYLGCHNRGADDYCCELTTRVPVEKAEEAVLEFLAKLLTSWPEWLDEALAAMRQQIEEVTQRVPEEVAHDERRLRDVESQVANLVDALAEGRVQSQAVRDRLDEAEREAKRLRKKIEDARKLLSAPVEMPDDKWIQQQLDGLASVIREGGYEASLLLRKIVGRIEADQVIPPGKSRGYARLRFRVLAWEALKAILSSADSGDALDALLANCVNDESSEEFVIDLGGPTLMDHWAPKIAEMRAEGTKWTEIVEITGLDLNRAYRAWKRFVDAQQTGDDPGDDSPSESDDEQSDGSADSDEAA</sequence>
<dbReference type="InterPro" id="IPR006119">
    <property type="entry name" value="Resolv_N"/>
</dbReference>
<evidence type="ECO:0000313" key="5">
    <source>
        <dbReference type="Proteomes" id="UP000318626"/>
    </source>
</evidence>
<dbReference type="EMBL" id="CP036289">
    <property type="protein sequence ID" value="QDU74668.1"/>
    <property type="molecule type" value="Genomic_DNA"/>
</dbReference>
<name>A0A518C619_9BACT</name>
<dbReference type="GO" id="GO:0003677">
    <property type="term" value="F:DNA binding"/>
    <property type="evidence" value="ECO:0007669"/>
    <property type="project" value="InterPro"/>
</dbReference>
<dbReference type="SMART" id="SM00857">
    <property type="entry name" value="Resolvase"/>
    <property type="match status" value="1"/>
</dbReference>
<dbReference type="Proteomes" id="UP000318626">
    <property type="component" value="Chromosome"/>
</dbReference>
<feature type="compositionally biased region" description="Acidic residues" evidence="2">
    <location>
        <begin position="628"/>
        <end position="652"/>
    </location>
</feature>
<proteinExistence type="predicted"/>
<feature type="region of interest" description="Disordered" evidence="2">
    <location>
        <begin position="621"/>
        <end position="652"/>
    </location>
</feature>
<dbReference type="InterPro" id="IPR025827">
    <property type="entry name" value="Zn_ribbon_recom_dom"/>
</dbReference>
<dbReference type="KEGG" id="bvo:Pan97_16800"/>
<dbReference type="PROSITE" id="PS51737">
    <property type="entry name" value="RECOMBINASE_DNA_BIND"/>
    <property type="match status" value="1"/>
</dbReference>
<feature type="domain" description="Recombinase" evidence="3">
    <location>
        <begin position="176"/>
        <end position="305"/>
    </location>
</feature>
<dbReference type="PANTHER" id="PTHR30461">
    <property type="entry name" value="DNA-INVERTASE FROM LAMBDOID PROPHAGE"/>
    <property type="match status" value="1"/>
</dbReference>
<feature type="coiled-coil region" evidence="1">
    <location>
        <begin position="439"/>
        <end position="473"/>
    </location>
</feature>
<dbReference type="InterPro" id="IPR038109">
    <property type="entry name" value="DNA_bind_recomb_sf"/>
</dbReference>
<reference evidence="5" key="1">
    <citation type="submission" date="2019-02" db="EMBL/GenBank/DDBJ databases">
        <title>Deep-cultivation of Planctomycetes and their phenomic and genomic characterization uncovers novel biology.</title>
        <authorList>
            <person name="Wiegand S."/>
            <person name="Jogler M."/>
            <person name="Boedeker C."/>
            <person name="Pinto D."/>
            <person name="Vollmers J."/>
            <person name="Rivas-Marin E."/>
            <person name="Kohn T."/>
            <person name="Peeters S.H."/>
            <person name="Heuer A."/>
            <person name="Rast P."/>
            <person name="Oberbeckmann S."/>
            <person name="Bunk B."/>
            <person name="Jeske O."/>
            <person name="Meyerdierks A."/>
            <person name="Storesund J.E."/>
            <person name="Kallscheuer N."/>
            <person name="Luecker S."/>
            <person name="Lage O.M."/>
            <person name="Pohl T."/>
            <person name="Merkel B.J."/>
            <person name="Hornburger P."/>
            <person name="Mueller R.-W."/>
            <person name="Bruemmer F."/>
            <person name="Labrenz M."/>
            <person name="Spormann A.M."/>
            <person name="Op den Camp H."/>
            <person name="Overmann J."/>
            <person name="Amann R."/>
            <person name="Jetten M.S.M."/>
            <person name="Mascher T."/>
            <person name="Medema M.H."/>
            <person name="Devos D.P."/>
            <person name="Kaster A.-K."/>
            <person name="Ovreas L."/>
            <person name="Rohde M."/>
            <person name="Galperin M.Y."/>
            <person name="Jogler C."/>
        </authorList>
    </citation>
    <scope>NUCLEOTIDE SEQUENCE [LARGE SCALE GENOMIC DNA]</scope>
    <source>
        <strain evidence="5">Pan97</strain>
    </source>
</reference>
<dbReference type="Pfam" id="PF07508">
    <property type="entry name" value="Recombinase"/>
    <property type="match status" value="1"/>
</dbReference>
<dbReference type="RefSeq" id="WP_144971606.1">
    <property type="nucleotide sequence ID" value="NZ_CP036289.1"/>
</dbReference>
<dbReference type="InterPro" id="IPR011109">
    <property type="entry name" value="DNA_bind_recombinase_dom"/>
</dbReference>
<keyword evidence="5" id="KW-1185">Reference proteome</keyword>
<accession>A0A518C619</accession>
<keyword evidence="1" id="KW-0175">Coiled coil</keyword>
<dbReference type="Gene3D" id="3.40.50.1390">
    <property type="entry name" value="Resolvase, N-terminal catalytic domain"/>
    <property type="match status" value="1"/>
</dbReference>
<evidence type="ECO:0000256" key="2">
    <source>
        <dbReference type="SAM" id="MobiDB-lite"/>
    </source>
</evidence>
<organism evidence="4 5">
    <name type="scientific">Bremerella volcania</name>
    <dbReference type="NCBI Taxonomy" id="2527984"/>
    <lineage>
        <taxon>Bacteria</taxon>
        <taxon>Pseudomonadati</taxon>
        <taxon>Planctomycetota</taxon>
        <taxon>Planctomycetia</taxon>
        <taxon>Pirellulales</taxon>
        <taxon>Pirellulaceae</taxon>
        <taxon>Bremerella</taxon>
    </lineage>
</organism>
<evidence type="ECO:0000256" key="1">
    <source>
        <dbReference type="SAM" id="Coils"/>
    </source>
</evidence>
<dbReference type="GO" id="GO:0000150">
    <property type="term" value="F:DNA strand exchange activity"/>
    <property type="evidence" value="ECO:0007669"/>
    <property type="project" value="InterPro"/>
</dbReference>
<dbReference type="InterPro" id="IPR050639">
    <property type="entry name" value="SSR_resolvase"/>
</dbReference>
<protein>
    <submittedName>
        <fullName evidence="4">Recombinase</fullName>
    </submittedName>
</protein>
<gene>
    <name evidence="4" type="ORF">Pan97_16800</name>
</gene>
<evidence type="ECO:0000259" key="3">
    <source>
        <dbReference type="PROSITE" id="PS51737"/>
    </source>
</evidence>
<dbReference type="SUPFAM" id="SSF53041">
    <property type="entry name" value="Resolvase-like"/>
    <property type="match status" value="1"/>
</dbReference>
<dbReference type="CDD" id="cd00338">
    <property type="entry name" value="Ser_Recombinase"/>
    <property type="match status" value="1"/>
</dbReference>
<dbReference type="InterPro" id="IPR036162">
    <property type="entry name" value="Resolvase-like_N_sf"/>
</dbReference>
<dbReference type="Pfam" id="PF00239">
    <property type="entry name" value="Resolvase"/>
    <property type="match status" value="1"/>
</dbReference>
<dbReference type="PANTHER" id="PTHR30461:SF23">
    <property type="entry name" value="DNA RECOMBINASE-RELATED"/>
    <property type="match status" value="1"/>
</dbReference>
<dbReference type="AlphaFoldDB" id="A0A518C619"/>
<dbReference type="OrthoDB" id="103136at2"/>
<dbReference type="Pfam" id="PF13408">
    <property type="entry name" value="Zn_ribbon_recom"/>
    <property type="match status" value="1"/>
</dbReference>